<organism evidence="7 8">
    <name type="scientific">Nitratidesulfovibrio vulgaris (strain DP4)</name>
    <name type="common">Desulfovibrio vulgaris</name>
    <dbReference type="NCBI Taxonomy" id="391774"/>
    <lineage>
        <taxon>Bacteria</taxon>
        <taxon>Pseudomonadati</taxon>
        <taxon>Thermodesulfobacteriota</taxon>
        <taxon>Desulfovibrionia</taxon>
        <taxon>Desulfovibrionales</taxon>
        <taxon>Desulfovibrionaceae</taxon>
        <taxon>Nitratidesulfovibrio</taxon>
    </lineage>
</organism>
<dbReference type="PANTHER" id="PTHR23291:SF50">
    <property type="entry name" value="PROTEIN LIFEGUARD 4"/>
    <property type="match status" value="1"/>
</dbReference>
<evidence type="ECO:0000256" key="5">
    <source>
        <dbReference type="ARBA" id="ARBA00023136"/>
    </source>
</evidence>
<evidence type="ECO:0000256" key="1">
    <source>
        <dbReference type="ARBA" id="ARBA00004141"/>
    </source>
</evidence>
<dbReference type="KEGG" id="dvl:Dvul_0772"/>
<keyword evidence="4 6" id="KW-1133">Transmembrane helix</keyword>
<name>A0A0H3A6R6_NITV4</name>
<feature type="transmembrane region" description="Helical" evidence="6">
    <location>
        <begin position="111"/>
        <end position="129"/>
    </location>
</feature>
<dbReference type="Proteomes" id="UP000009173">
    <property type="component" value="Chromosome"/>
</dbReference>
<sequence length="233" mass="24891">MYNRTMGSAARVEATNAYMRGVYSWMTLGLAVTAAAAWGVASSEALIAFIFGNTFVFFGLIIAEFALVIGISAGIARLSAGMASGLFLLYSALNGLTLSSILLVYAQSAVFQAFITTAGMFAVMSIYGATTKRDLTSMGSFLMMGLFGIILASVVNIFMRSSMMEFIISAVGVLVFTGLTAYDTQKLKAFGENAPMDDAVAIRRGTILGALTLYLDFVNLFIMMVRLFGSSRD</sequence>
<evidence type="ECO:0000256" key="3">
    <source>
        <dbReference type="ARBA" id="ARBA00022692"/>
    </source>
</evidence>
<gene>
    <name evidence="7" type="ordered locus">Dvul_0772</name>
</gene>
<dbReference type="PANTHER" id="PTHR23291">
    <property type="entry name" value="BAX INHIBITOR-RELATED"/>
    <property type="match status" value="1"/>
</dbReference>
<protein>
    <submittedName>
        <fullName evidence="7">Uncharacterized protein</fullName>
    </submittedName>
</protein>
<comment type="subcellular location">
    <subcellularLocation>
        <location evidence="1">Membrane</location>
        <topology evidence="1">Multi-pass membrane protein</topology>
    </subcellularLocation>
</comment>
<comment type="similarity">
    <text evidence="2 6">Belongs to the BI1 family.</text>
</comment>
<reference evidence="8" key="1">
    <citation type="journal article" date="2009" name="Environ. Microbiol.">
        <title>Contribution of mobile genetic elements to Desulfovibrio vulgaris genome plasticity.</title>
        <authorList>
            <person name="Walker C.B."/>
            <person name="Stolyar S."/>
            <person name="Chivian D."/>
            <person name="Pinel N."/>
            <person name="Gabster J.A."/>
            <person name="Dehal P.S."/>
            <person name="He Z."/>
            <person name="Yang Z.K."/>
            <person name="Yen H.C."/>
            <person name="Zhou J."/>
            <person name="Wall J.D."/>
            <person name="Hazen T.C."/>
            <person name="Arkin A.P."/>
            <person name="Stahl D.A."/>
        </authorList>
    </citation>
    <scope>NUCLEOTIDE SEQUENCE [LARGE SCALE GENOMIC DNA]</scope>
    <source>
        <strain evidence="8">DP4</strain>
    </source>
</reference>
<evidence type="ECO:0000313" key="7">
    <source>
        <dbReference type="EMBL" id="ABM27794.1"/>
    </source>
</evidence>
<feature type="transmembrane region" description="Helical" evidence="6">
    <location>
        <begin position="87"/>
        <end position="105"/>
    </location>
</feature>
<accession>A0A0H3A6R6</accession>
<evidence type="ECO:0000313" key="8">
    <source>
        <dbReference type="Proteomes" id="UP000009173"/>
    </source>
</evidence>
<feature type="transmembrane region" description="Helical" evidence="6">
    <location>
        <begin position="205"/>
        <end position="228"/>
    </location>
</feature>
<dbReference type="InterPro" id="IPR006214">
    <property type="entry name" value="Bax_inhibitor_1-related"/>
</dbReference>
<proteinExistence type="inferred from homology"/>
<dbReference type="RefSeq" id="WP_010939740.1">
    <property type="nucleotide sequence ID" value="NC_008751.1"/>
</dbReference>
<feature type="transmembrane region" description="Helical" evidence="6">
    <location>
        <begin position="166"/>
        <end position="184"/>
    </location>
</feature>
<dbReference type="EMBL" id="CP000527">
    <property type="protein sequence ID" value="ABM27794.1"/>
    <property type="molecule type" value="Genomic_DNA"/>
</dbReference>
<dbReference type="HOGENOM" id="CLU_058671_1_0_7"/>
<evidence type="ECO:0000256" key="6">
    <source>
        <dbReference type="RuleBase" id="RU004379"/>
    </source>
</evidence>
<dbReference type="CDD" id="cd10432">
    <property type="entry name" value="BI-1-like_bacterial"/>
    <property type="match status" value="1"/>
</dbReference>
<feature type="transmembrane region" description="Helical" evidence="6">
    <location>
        <begin position="141"/>
        <end position="160"/>
    </location>
</feature>
<feature type="transmembrane region" description="Helical" evidence="6">
    <location>
        <begin position="21"/>
        <end position="41"/>
    </location>
</feature>
<dbReference type="Pfam" id="PF01027">
    <property type="entry name" value="Bax1-I"/>
    <property type="match status" value="1"/>
</dbReference>
<evidence type="ECO:0000256" key="2">
    <source>
        <dbReference type="ARBA" id="ARBA00010350"/>
    </source>
</evidence>
<dbReference type="GO" id="GO:0005886">
    <property type="term" value="C:plasma membrane"/>
    <property type="evidence" value="ECO:0007669"/>
    <property type="project" value="TreeGrafter"/>
</dbReference>
<evidence type="ECO:0000256" key="4">
    <source>
        <dbReference type="ARBA" id="ARBA00022989"/>
    </source>
</evidence>
<feature type="transmembrane region" description="Helical" evidence="6">
    <location>
        <begin position="47"/>
        <end position="75"/>
    </location>
</feature>
<dbReference type="AlphaFoldDB" id="A0A0H3A6R6"/>
<keyword evidence="3 6" id="KW-0812">Transmembrane</keyword>
<keyword evidence="5 6" id="KW-0472">Membrane</keyword>